<dbReference type="InterPro" id="IPR013783">
    <property type="entry name" value="Ig-like_fold"/>
</dbReference>
<dbReference type="PROSITE" id="PS51123">
    <property type="entry name" value="OMPA_2"/>
    <property type="match status" value="1"/>
</dbReference>
<evidence type="ECO:0000313" key="4">
    <source>
        <dbReference type="EMBL" id="NHC13693.1"/>
    </source>
</evidence>
<gene>
    <name evidence="4" type="ORF">G9H71_07855</name>
</gene>
<keyword evidence="2" id="KW-0472">Membrane</keyword>
<keyword evidence="5" id="KW-1185">Reference proteome</keyword>
<dbReference type="InterPro" id="IPR013378">
    <property type="entry name" value="InlB-like_B-rpt"/>
</dbReference>
<dbReference type="Gene3D" id="2.60.40.4270">
    <property type="entry name" value="Listeria-Bacteroides repeat domain"/>
    <property type="match status" value="2"/>
</dbReference>
<evidence type="ECO:0000313" key="5">
    <source>
        <dbReference type="Proteomes" id="UP000800981"/>
    </source>
</evidence>
<evidence type="ECO:0000256" key="2">
    <source>
        <dbReference type="PROSITE-ProRule" id="PRU00473"/>
    </source>
</evidence>
<proteinExistence type="predicted"/>
<accession>A0ABX0GS36</accession>
<dbReference type="Pfam" id="PF19076">
    <property type="entry name" value="CshA_repeat"/>
    <property type="match status" value="1"/>
</dbReference>
<dbReference type="Proteomes" id="UP000800981">
    <property type="component" value="Unassembled WGS sequence"/>
</dbReference>
<comment type="subcellular location">
    <subcellularLocation>
        <location evidence="1">Cell envelope</location>
    </subcellularLocation>
</comment>
<dbReference type="Pfam" id="PF00691">
    <property type="entry name" value="OmpA"/>
    <property type="match status" value="1"/>
</dbReference>
<dbReference type="InterPro" id="IPR006665">
    <property type="entry name" value="OmpA-like"/>
</dbReference>
<protein>
    <submittedName>
        <fullName evidence="4">Cadherin-like domain-containing protein</fullName>
    </submittedName>
</protein>
<reference evidence="4 5" key="1">
    <citation type="submission" date="2020-03" db="EMBL/GenBank/DDBJ databases">
        <title>Two novel Motilibacter sp.</title>
        <authorList>
            <person name="Liu S."/>
        </authorList>
    </citation>
    <scope>NUCLEOTIDE SEQUENCE [LARGE SCALE GENOMIC DNA]</scope>
    <source>
        <strain evidence="4 5">E257</strain>
    </source>
</reference>
<dbReference type="Gene3D" id="3.30.1330.60">
    <property type="entry name" value="OmpA-like domain"/>
    <property type="match status" value="1"/>
</dbReference>
<dbReference type="EMBL" id="JAANNP010000002">
    <property type="protein sequence ID" value="NHC13693.1"/>
    <property type="molecule type" value="Genomic_DNA"/>
</dbReference>
<dbReference type="RefSeq" id="WP_166280370.1">
    <property type="nucleotide sequence ID" value="NZ_JAANNP010000002.1"/>
</dbReference>
<dbReference type="SUPFAM" id="SSF103088">
    <property type="entry name" value="OmpA-like"/>
    <property type="match status" value="1"/>
</dbReference>
<dbReference type="NCBIfam" id="TIGR02543">
    <property type="entry name" value="List_Bact_rpt"/>
    <property type="match status" value="1"/>
</dbReference>
<evidence type="ECO:0000256" key="1">
    <source>
        <dbReference type="ARBA" id="ARBA00004196"/>
    </source>
</evidence>
<comment type="caution">
    <text evidence="4">The sequence shown here is derived from an EMBL/GenBank/DDBJ whole genome shotgun (WGS) entry which is preliminary data.</text>
</comment>
<organism evidence="4 5">
    <name type="scientific">Motilibacter deserti</name>
    <dbReference type="NCBI Taxonomy" id="2714956"/>
    <lineage>
        <taxon>Bacteria</taxon>
        <taxon>Bacillati</taxon>
        <taxon>Actinomycetota</taxon>
        <taxon>Actinomycetes</taxon>
        <taxon>Motilibacterales</taxon>
        <taxon>Motilibacteraceae</taxon>
        <taxon>Motilibacter</taxon>
    </lineage>
</organism>
<dbReference type="InterPro" id="IPR042229">
    <property type="entry name" value="Listeria/Bacterioides_rpt_sf"/>
</dbReference>
<dbReference type="Gene3D" id="2.60.40.3440">
    <property type="match status" value="2"/>
</dbReference>
<dbReference type="InterPro" id="IPR036737">
    <property type="entry name" value="OmpA-like_sf"/>
</dbReference>
<dbReference type="Pfam" id="PF17963">
    <property type="entry name" value="Big_9"/>
    <property type="match status" value="2"/>
</dbReference>
<dbReference type="InterPro" id="IPR026395">
    <property type="entry name" value="CshA_fibril"/>
</dbReference>
<feature type="domain" description="OmpA-like" evidence="3">
    <location>
        <begin position="1200"/>
        <end position="1311"/>
    </location>
</feature>
<evidence type="ECO:0000259" key="3">
    <source>
        <dbReference type="PROSITE" id="PS51123"/>
    </source>
</evidence>
<dbReference type="Pfam" id="PF09479">
    <property type="entry name" value="Flg_new"/>
    <property type="match status" value="2"/>
</dbReference>
<dbReference type="CDD" id="cd07185">
    <property type="entry name" value="OmpA_C-like"/>
    <property type="match status" value="1"/>
</dbReference>
<dbReference type="Gene3D" id="2.60.40.10">
    <property type="entry name" value="Immunoglobulins"/>
    <property type="match status" value="1"/>
</dbReference>
<sequence length="1311" mass="132739">MHRYAPRHRLRRRTWAATAAAAALVATGLTGAGLLDASRSTAYTSLNMSGQTLAFNHTTGNYVDISGTGSGTKDGDVVLYKNVANVSGVAVDAVVTSHISPNTTVGSYDNPGSASTTAGNFQIDATTPSGGGTTGFSFAFYEAGTYSRPGSGTPVVLKNVTMTSIDIDTSNGPEYQFTDFTGFQRYTVVNARNTANQPWLEVSQPSSTNRVRFKATEQGNRPNDPRDQASVTYDALSRIDIVFGNVEGGQNFFGVQFGAPNWGAYSTQVVTYDNPFNQPPTTTSRTVNVVPGVPTALPLSTFGTYSDPDDNPMAGVKIVATPTQGALELQTGSSWTPVTAGQFVTTEDIELGKLRLTAGPLDTMDFRVSDGLAFSTGSNTVTLSPSTTSQTITFPSPVVAAPGSTVASDTTASSGLPVTLTSKSPAICAVNSVDPTKIDALITGACTIEATQDGDATYGFAPPVEVTFPVSTLAGQSITFPAPGTQLLATGAPQTFPSGATASSGLPVTLASYTPSVCTVTGLSIRAVAPGVCKVRATQPGNGTFAFASPVERFFDVALATYTVSYDANAGTGTTPAASTFSAGGSTTVAAGTGLSRASYVFRGWNTAADGSGTSYAAGATYASNANVTLYARWAPVYTVGYDANGGTGAPASADFVEGGSVTVATGSGVTYAGRAFTGWNTAADGSGTAYAPGSTYSANAHATLYAQWHVLNIAPAYTGAASNTAQTVVLGDTPTALAATDADHDPLTYTRTGGVLPAGVTLGTGGAFTGTVTTPGSYVSIIEVADGQGGTAVTTLTLTVVAAGAPVVGPDTATTPVGSAVTTDVRANDTDPAGYPLTVTGITQPAHGGAVLGADGRVTYTPDAGWSGNDAYTYTVDNGRGGIAVGTVTVTVTPRAADDTAVTPAETPVKIDVLTNDSGEFDRSSVAVTAAPAHGTTVVGAAGNVTYTPAFGHSGADTFGYAAVDGAGRRVTATVTVTTTAPALAAPSSLSSTGTGTAQQTGGIVVPRGGSATLLDASGNPSTVVVVAGEGTYALDTTTGTITFVPAPGFTGVAKGVKFRLTDAYNQVVGATYVPSVVPAPVAPVVLPPVTGGTAAPTRRTIAGSGSTVPVSCSVSNARIDACGVTLFATVNGEPTVTGRGSMKVAATSSVRYLSVPVKLTTLGRALAAQPGGREMSVVSRIARRGGGATLVVHTRTKVVAQNVLVIRPVYFDTDSAVIRPADRKYLTSLRTKLTGVRTVTCVGSTDSRDTTSYNVGLGKRRAVSVCTFLLKGLDADAVTVTQGETSPIASNTTARGRQLNRRTDIKLSY</sequence>
<name>A0ABX0GS36_9ACTN</name>